<comment type="caution">
    <text evidence="3">The sequence shown here is derived from an EMBL/GenBank/DDBJ whole genome shotgun (WGS) entry which is preliminary data.</text>
</comment>
<evidence type="ECO:0000313" key="3">
    <source>
        <dbReference type="EMBL" id="GGM11928.1"/>
    </source>
</evidence>
<dbReference type="EMBL" id="BMNA01000009">
    <property type="protein sequence ID" value="GGM11928.1"/>
    <property type="molecule type" value="Genomic_DNA"/>
</dbReference>
<sequence length="180" mass="17518">MSETSGWSTPVAPGPAGGGPVPARGVPRADPLAAVVTVLGGVLGILQLLLSWTSVAPSVGLPIEGGVTGWNVFRSAQAAASLSVSSAVSAYSVVGVGVAGGAVVLLGLALLTPVDHRPLGAVALLLSLGMVAAAVWWLARAHSLLGRSLGQVFSVAGPGWYLFLVAGLVGVGGAAKALAG</sequence>
<dbReference type="Proteomes" id="UP000655208">
    <property type="component" value="Unassembled WGS sequence"/>
</dbReference>
<accession>A0A917T5J1</accession>
<reference evidence="3" key="2">
    <citation type="submission" date="2020-09" db="EMBL/GenBank/DDBJ databases">
        <authorList>
            <person name="Sun Q."/>
            <person name="Zhou Y."/>
        </authorList>
    </citation>
    <scope>NUCLEOTIDE SEQUENCE</scope>
    <source>
        <strain evidence="3">CGMCC 4.7308</strain>
    </source>
</reference>
<keyword evidence="2" id="KW-0472">Membrane</keyword>
<evidence type="ECO:0000256" key="1">
    <source>
        <dbReference type="SAM" id="MobiDB-lite"/>
    </source>
</evidence>
<protein>
    <submittedName>
        <fullName evidence="3">Uncharacterized protein</fullName>
    </submittedName>
</protein>
<feature type="region of interest" description="Disordered" evidence="1">
    <location>
        <begin position="1"/>
        <end position="23"/>
    </location>
</feature>
<feature type="transmembrane region" description="Helical" evidence="2">
    <location>
        <begin position="32"/>
        <end position="52"/>
    </location>
</feature>
<feature type="transmembrane region" description="Helical" evidence="2">
    <location>
        <begin position="90"/>
        <end position="112"/>
    </location>
</feature>
<feature type="transmembrane region" description="Helical" evidence="2">
    <location>
        <begin position="159"/>
        <end position="179"/>
    </location>
</feature>
<organism evidence="3 4">
    <name type="scientific">Nakamurella endophytica</name>
    <dbReference type="NCBI Taxonomy" id="1748367"/>
    <lineage>
        <taxon>Bacteria</taxon>
        <taxon>Bacillati</taxon>
        <taxon>Actinomycetota</taxon>
        <taxon>Actinomycetes</taxon>
        <taxon>Nakamurellales</taxon>
        <taxon>Nakamurellaceae</taxon>
        <taxon>Nakamurella</taxon>
    </lineage>
</organism>
<proteinExistence type="predicted"/>
<evidence type="ECO:0000256" key="2">
    <source>
        <dbReference type="SAM" id="Phobius"/>
    </source>
</evidence>
<dbReference type="AlphaFoldDB" id="A0A917T5J1"/>
<feature type="transmembrane region" description="Helical" evidence="2">
    <location>
        <begin position="119"/>
        <end position="139"/>
    </location>
</feature>
<name>A0A917T5J1_9ACTN</name>
<dbReference type="RefSeq" id="WP_188943712.1">
    <property type="nucleotide sequence ID" value="NZ_BMNA01000009.1"/>
</dbReference>
<evidence type="ECO:0000313" key="4">
    <source>
        <dbReference type="Proteomes" id="UP000655208"/>
    </source>
</evidence>
<reference evidence="3" key="1">
    <citation type="journal article" date="2014" name="Int. J. Syst. Evol. Microbiol.">
        <title>Complete genome sequence of Corynebacterium casei LMG S-19264T (=DSM 44701T), isolated from a smear-ripened cheese.</title>
        <authorList>
            <consortium name="US DOE Joint Genome Institute (JGI-PGF)"/>
            <person name="Walter F."/>
            <person name="Albersmeier A."/>
            <person name="Kalinowski J."/>
            <person name="Ruckert C."/>
        </authorList>
    </citation>
    <scope>NUCLEOTIDE SEQUENCE</scope>
    <source>
        <strain evidence="3">CGMCC 4.7308</strain>
    </source>
</reference>
<gene>
    <name evidence="3" type="ORF">GCM10011594_34740</name>
</gene>
<keyword evidence="4" id="KW-1185">Reference proteome</keyword>
<keyword evidence="2" id="KW-1133">Transmembrane helix</keyword>
<keyword evidence="2" id="KW-0812">Transmembrane</keyword>